<feature type="region of interest" description="Disordered" evidence="1">
    <location>
        <begin position="239"/>
        <end position="264"/>
    </location>
</feature>
<evidence type="ECO:0000256" key="1">
    <source>
        <dbReference type="SAM" id="MobiDB-lite"/>
    </source>
</evidence>
<dbReference type="EMBL" id="RHFK02000018">
    <property type="protein sequence ID" value="TWW61037.1"/>
    <property type="molecule type" value="Genomic_DNA"/>
</dbReference>
<dbReference type="GO" id="GO:0016706">
    <property type="term" value="F:2-oxoglutarate-dependent dioxygenase activity"/>
    <property type="evidence" value="ECO:0007669"/>
    <property type="project" value="InterPro"/>
</dbReference>
<protein>
    <recommendedName>
        <fullName evidence="2">Alkylated DNA repair protein AlkB homologue 8 N-terminal domain-containing protein</fullName>
    </recommendedName>
</protein>
<feature type="compositionally biased region" description="Polar residues" evidence="1">
    <location>
        <begin position="248"/>
        <end position="258"/>
    </location>
</feature>
<evidence type="ECO:0000259" key="2">
    <source>
        <dbReference type="Pfam" id="PF09004"/>
    </source>
</evidence>
<organism evidence="3 4">
    <name type="scientific">Takifugu flavidus</name>
    <name type="common">sansaifugu</name>
    <dbReference type="NCBI Taxonomy" id="433684"/>
    <lineage>
        <taxon>Eukaryota</taxon>
        <taxon>Metazoa</taxon>
        <taxon>Chordata</taxon>
        <taxon>Craniata</taxon>
        <taxon>Vertebrata</taxon>
        <taxon>Euteleostomi</taxon>
        <taxon>Actinopterygii</taxon>
        <taxon>Neopterygii</taxon>
        <taxon>Teleostei</taxon>
        <taxon>Neoteleostei</taxon>
        <taxon>Acanthomorphata</taxon>
        <taxon>Eupercaria</taxon>
        <taxon>Tetraodontiformes</taxon>
        <taxon>Tetradontoidea</taxon>
        <taxon>Tetraodontidae</taxon>
        <taxon>Takifugu</taxon>
    </lineage>
</organism>
<dbReference type="Proteomes" id="UP000324091">
    <property type="component" value="Chromosome 5"/>
</dbReference>
<dbReference type="GO" id="GO:0008168">
    <property type="term" value="F:methyltransferase activity"/>
    <property type="evidence" value="ECO:0007669"/>
    <property type="project" value="InterPro"/>
</dbReference>
<keyword evidence="4" id="KW-1185">Reference proteome</keyword>
<name>A0A5C6N5U0_9TELE</name>
<gene>
    <name evidence="3" type="ORF">D4764_05G0011270</name>
</gene>
<evidence type="ECO:0000313" key="4">
    <source>
        <dbReference type="Proteomes" id="UP000324091"/>
    </source>
</evidence>
<dbReference type="Pfam" id="PF09004">
    <property type="entry name" value="ALKBH8_N"/>
    <property type="match status" value="1"/>
</dbReference>
<dbReference type="AlphaFoldDB" id="A0A5C6N5U0"/>
<accession>A0A5C6N5U0</accession>
<dbReference type="InterPro" id="IPR015095">
    <property type="entry name" value="AlkB_hom8_N"/>
</dbReference>
<proteinExistence type="predicted"/>
<reference evidence="3 4" key="1">
    <citation type="submission" date="2019-04" db="EMBL/GenBank/DDBJ databases">
        <title>Chromosome genome assembly for Takifugu flavidus.</title>
        <authorList>
            <person name="Xiao S."/>
        </authorList>
    </citation>
    <scope>NUCLEOTIDE SEQUENCE [LARGE SCALE GENOMIC DNA]</scope>
    <source>
        <strain evidence="3">HTHZ2018</strain>
        <tissue evidence="3">Muscle</tissue>
    </source>
</reference>
<evidence type="ECO:0000313" key="3">
    <source>
        <dbReference type="EMBL" id="TWW61037.1"/>
    </source>
</evidence>
<sequence length="419" mass="46826">MPLPFQSSHFLIEVNILGTDVDVVESYKYLGVHLNNNLDWTHNTDALVKKGNSRLFLLRRLRSFGVQGPLLRTFYDSVVGSAIFYGIVCWSSSITDRDRKRMDRLVRRASSVLGCPLDSVEVVGNGRMMVKLSSMLKNTSHPLQDTLTALGSSFSERLLHPRCVKERYRRSFLPAATEFVIPDEEEFLNFHPSIHPSILYHLSGVGLRGHQPKKRSPDFPLPSYFFQLIRGDPQAFPGQSRDIVSPTCPGSSRGSPTRGTCPEHLTREAPRVGVHVILKLQTGLDMYWLKQGDTSGTAGFESLAAACVTDGGLCYFGPSSLQQILISLLPLPQPPTSTSNTFSHLYFSLFPRHSLHTRCHQQVDLLMGERLHLHALHLGLANTYLSVDEIGNDKENLPINAIEQNPDDPEAEDQLVCHF</sequence>
<comment type="caution">
    <text evidence="3">The sequence shown here is derived from an EMBL/GenBank/DDBJ whole genome shotgun (WGS) entry which is preliminary data.</text>
</comment>
<feature type="domain" description="Alkylated DNA repair protein AlkB homologue 8 N-terminal" evidence="2">
    <location>
        <begin position="40"/>
        <end position="79"/>
    </location>
</feature>